<sequence>MKRKVLIGMALLLVVPLLFGCGIPQEDYDAAVAEKDATQVQVVSLQSDLAAAQSDLATAQSGLEAAESATASAESQLSSLKSQVAALQKELSEKESTLPPTLPVITNDRWTLSGNVWILGSQGISKDFNDNICSFDGALSGVGSGISYVYSRLSFHWASLQKANTIIVFVASAEQLSILADWPEPYIELCPFTVNELSSINLPFA</sequence>
<name>X1NJU0_9ZZZZ</name>
<keyword evidence="1" id="KW-0175">Coiled coil</keyword>
<dbReference type="AlphaFoldDB" id="X1NJU0"/>
<feature type="coiled-coil region" evidence="1">
    <location>
        <begin position="49"/>
        <end position="97"/>
    </location>
</feature>
<evidence type="ECO:0000313" key="2">
    <source>
        <dbReference type="EMBL" id="GAI27050.1"/>
    </source>
</evidence>
<dbReference type="Gene3D" id="1.20.5.340">
    <property type="match status" value="1"/>
</dbReference>
<proteinExistence type="predicted"/>
<feature type="non-terminal residue" evidence="2">
    <location>
        <position position="205"/>
    </location>
</feature>
<comment type="caution">
    <text evidence="2">The sequence shown here is derived from an EMBL/GenBank/DDBJ whole genome shotgun (WGS) entry which is preliminary data.</text>
</comment>
<evidence type="ECO:0000256" key="1">
    <source>
        <dbReference type="SAM" id="Coils"/>
    </source>
</evidence>
<reference evidence="2" key="1">
    <citation type="journal article" date="2014" name="Front. Microbiol.">
        <title>High frequency of phylogenetically diverse reductive dehalogenase-homologous genes in deep subseafloor sedimentary metagenomes.</title>
        <authorList>
            <person name="Kawai M."/>
            <person name="Futagami T."/>
            <person name="Toyoda A."/>
            <person name="Takaki Y."/>
            <person name="Nishi S."/>
            <person name="Hori S."/>
            <person name="Arai W."/>
            <person name="Tsubouchi T."/>
            <person name="Morono Y."/>
            <person name="Uchiyama I."/>
            <person name="Ito T."/>
            <person name="Fujiyama A."/>
            <person name="Inagaki F."/>
            <person name="Takami H."/>
        </authorList>
    </citation>
    <scope>NUCLEOTIDE SEQUENCE</scope>
    <source>
        <strain evidence="2">Expedition CK06-06</strain>
    </source>
</reference>
<accession>X1NJU0</accession>
<dbReference type="EMBL" id="BARV01015113">
    <property type="protein sequence ID" value="GAI27050.1"/>
    <property type="molecule type" value="Genomic_DNA"/>
</dbReference>
<organism evidence="2">
    <name type="scientific">marine sediment metagenome</name>
    <dbReference type="NCBI Taxonomy" id="412755"/>
    <lineage>
        <taxon>unclassified sequences</taxon>
        <taxon>metagenomes</taxon>
        <taxon>ecological metagenomes</taxon>
    </lineage>
</organism>
<protein>
    <submittedName>
        <fullName evidence="2">Uncharacterized protein</fullName>
    </submittedName>
</protein>
<dbReference type="SUPFAM" id="SSF57997">
    <property type="entry name" value="Tropomyosin"/>
    <property type="match status" value="1"/>
</dbReference>
<gene>
    <name evidence="2" type="ORF">S06H3_26191</name>
</gene>
<dbReference type="PROSITE" id="PS51257">
    <property type="entry name" value="PROKAR_LIPOPROTEIN"/>
    <property type="match status" value="1"/>
</dbReference>